<reference evidence="2" key="1">
    <citation type="submission" date="2020-03" db="EMBL/GenBank/DDBJ databases">
        <authorList>
            <person name="Weist P."/>
        </authorList>
    </citation>
    <scope>NUCLEOTIDE SEQUENCE</scope>
</reference>
<proteinExistence type="predicted"/>
<accession>A0A9N7TP98</accession>
<name>A0A9N7TP98_PLEPL</name>
<keyword evidence="3" id="KW-1185">Reference proteome</keyword>
<dbReference type="EMBL" id="CADEAL010000171">
    <property type="protein sequence ID" value="CAB1415733.1"/>
    <property type="molecule type" value="Genomic_DNA"/>
</dbReference>
<sequence>MSLAPSASSDPPEHHGDLGATSRPGATVSRRRVTVCPLTGAAASCHPLQKPTPRKDFTSSANQLRRSTEQRRLLVQWLSLVATANQKFPSFRSSRVKMEGTEGTVHFHIKLYKNSHYVFARAVARAKSSSLLAENMHIAARARARRRGYPAASCRCEKPGNATGIPRRRRAQINERSAERSVPVCSCRQTPEKHTDRREDCCGKRWTCTDSLAASMDDQARIMQSIGGVSLAGHSVQGGMVLPPHGHDGSDGDGRKQDIGGVHMGRQSVHRRAEALCSKTMSERGLCLQMSFAVLSVLGLFYPADYSLVLLSCLGSEARSSRGGGSGKNNKGERLPPYGISDQKKRGSVAGLVFDVQGGGLER</sequence>
<feature type="region of interest" description="Disordered" evidence="1">
    <location>
        <begin position="319"/>
        <end position="344"/>
    </location>
</feature>
<evidence type="ECO:0000313" key="3">
    <source>
        <dbReference type="Proteomes" id="UP001153269"/>
    </source>
</evidence>
<dbReference type="Proteomes" id="UP001153269">
    <property type="component" value="Unassembled WGS sequence"/>
</dbReference>
<dbReference type="AlphaFoldDB" id="A0A9N7TP98"/>
<protein>
    <submittedName>
        <fullName evidence="2">Uncharacterized protein</fullName>
    </submittedName>
</protein>
<organism evidence="2 3">
    <name type="scientific">Pleuronectes platessa</name>
    <name type="common">European plaice</name>
    <dbReference type="NCBI Taxonomy" id="8262"/>
    <lineage>
        <taxon>Eukaryota</taxon>
        <taxon>Metazoa</taxon>
        <taxon>Chordata</taxon>
        <taxon>Craniata</taxon>
        <taxon>Vertebrata</taxon>
        <taxon>Euteleostomi</taxon>
        <taxon>Actinopterygii</taxon>
        <taxon>Neopterygii</taxon>
        <taxon>Teleostei</taxon>
        <taxon>Neoteleostei</taxon>
        <taxon>Acanthomorphata</taxon>
        <taxon>Carangaria</taxon>
        <taxon>Pleuronectiformes</taxon>
        <taxon>Pleuronectoidei</taxon>
        <taxon>Pleuronectidae</taxon>
        <taxon>Pleuronectes</taxon>
    </lineage>
</organism>
<evidence type="ECO:0000256" key="1">
    <source>
        <dbReference type="SAM" id="MobiDB-lite"/>
    </source>
</evidence>
<feature type="region of interest" description="Disordered" evidence="1">
    <location>
        <begin position="1"/>
        <end position="29"/>
    </location>
</feature>
<feature type="region of interest" description="Disordered" evidence="1">
    <location>
        <begin position="43"/>
        <end position="64"/>
    </location>
</feature>
<comment type="caution">
    <text evidence="2">The sequence shown here is derived from an EMBL/GenBank/DDBJ whole genome shotgun (WGS) entry which is preliminary data.</text>
</comment>
<evidence type="ECO:0000313" key="2">
    <source>
        <dbReference type="EMBL" id="CAB1415733.1"/>
    </source>
</evidence>
<gene>
    <name evidence="2" type="ORF">PLEPLA_LOCUS3451</name>
</gene>